<feature type="region of interest" description="Disordered" evidence="1">
    <location>
        <begin position="74"/>
        <end position="100"/>
    </location>
</feature>
<gene>
    <name evidence="3" type="ORF">JK358_00785</name>
</gene>
<protein>
    <submittedName>
        <fullName evidence="3">DUF1707 domain-containing protein</fullName>
    </submittedName>
</protein>
<feature type="domain" description="DUF1707" evidence="2">
    <location>
        <begin position="18"/>
        <end position="70"/>
    </location>
</feature>
<dbReference type="PANTHER" id="PTHR40763:SF4">
    <property type="entry name" value="DUF1707 DOMAIN-CONTAINING PROTEIN"/>
    <property type="match status" value="1"/>
</dbReference>
<sequence length="368" mass="39074">MVSKSPGSAGLSGAAGQMRARDIDRVNTRARLDAAYEEGQLGNEEYHSRSERAAKAETLGQLHRLVADLQESAGTADLALPQPDSGKGRAARGAYPGEVRARDKDRSAACALLDAARGDGQLSQDDHRALTELAGAAKTLGELADLTADLQRPADAPAAPRPPRARRKNWFTAVVAVAATAAAIGAFVAVDSTGSTSEVRPAADLGVIEPRVVPMPNLLSEEGISYFRDLYRTKFGDGLVDELSFHDGYASLRRPVSGQPNRQEDYSFRGGFERSGAPVTRKTDTPVFDLATLEVAALGRLITGAPATVKVPDGVVTHLVFDIEGMARARSGDKTVIVRIYVSNAAEERGYIEMSATGDVVRVSEFKG</sequence>
<feature type="compositionally biased region" description="Low complexity" evidence="1">
    <location>
        <begin position="1"/>
        <end position="16"/>
    </location>
</feature>
<feature type="region of interest" description="Disordered" evidence="1">
    <location>
        <begin position="1"/>
        <end position="22"/>
    </location>
</feature>
<dbReference type="Proteomes" id="UP000602198">
    <property type="component" value="Unassembled WGS sequence"/>
</dbReference>
<name>A0ABS1LYD6_9NOCA</name>
<dbReference type="Pfam" id="PF08044">
    <property type="entry name" value="DUF1707"/>
    <property type="match status" value="2"/>
</dbReference>
<dbReference type="EMBL" id="JAERRJ010000001">
    <property type="protein sequence ID" value="MBL1072925.1"/>
    <property type="molecule type" value="Genomic_DNA"/>
</dbReference>
<proteinExistence type="predicted"/>
<reference evidence="3 4" key="1">
    <citation type="submission" date="2021-01" db="EMBL/GenBank/DDBJ databases">
        <title>WGS of actinomycetes isolated from Thailand.</title>
        <authorList>
            <person name="Thawai C."/>
        </authorList>
    </citation>
    <scope>NUCLEOTIDE SEQUENCE [LARGE SCALE GENOMIC DNA]</scope>
    <source>
        <strain evidence="3 4">LPG 2</strain>
    </source>
</reference>
<dbReference type="RefSeq" id="WP_201942157.1">
    <property type="nucleotide sequence ID" value="NZ_JAERRJ010000001.1"/>
</dbReference>
<evidence type="ECO:0000313" key="3">
    <source>
        <dbReference type="EMBL" id="MBL1072925.1"/>
    </source>
</evidence>
<keyword evidence="4" id="KW-1185">Reference proteome</keyword>
<comment type="caution">
    <text evidence="3">The sequence shown here is derived from an EMBL/GenBank/DDBJ whole genome shotgun (WGS) entry which is preliminary data.</text>
</comment>
<dbReference type="InterPro" id="IPR012551">
    <property type="entry name" value="DUF1707_SHOCT-like"/>
</dbReference>
<feature type="domain" description="DUF1707" evidence="2">
    <location>
        <begin position="99"/>
        <end position="151"/>
    </location>
</feature>
<accession>A0ABS1LYD6</accession>
<evidence type="ECO:0000313" key="4">
    <source>
        <dbReference type="Proteomes" id="UP000602198"/>
    </source>
</evidence>
<organism evidence="3 4">
    <name type="scientific">Nocardia acididurans</name>
    <dbReference type="NCBI Taxonomy" id="2802282"/>
    <lineage>
        <taxon>Bacteria</taxon>
        <taxon>Bacillati</taxon>
        <taxon>Actinomycetota</taxon>
        <taxon>Actinomycetes</taxon>
        <taxon>Mycobacteriales</taxon>
        <taxon>Nocardiaceae</taxon>
        <taxon>Nocardia</taxon>
    </lineage>
</organism>
<evidence type="ECO:0000256" key="1">
    <source>
        <dbReference type="SAM" id="MobiDB-lite"/>
    </source>
</evidence>
<dbReference type="PANTHER" id="PTHR40763">
    <property type="entry name" value="MEMBRANE PROTEIN-RELATED"/>
    <property type="match status" value="1"/>
</dbReference>
<evidence type="ECO:0000259" key="2">
    <source>
        <dbReference type="Pfam" id="PF08044"/>
    </source>
</evidence>